<dbReference type="PANTHER" id="PTHR47506">
    <property type="entry name" value="TRANSCRIPTIONAL REGULATORY PROTEIN"/>
    <property type="match status" value="1"/>
</dbReference>
<dbReference type="PRINTS" id="PR00455">
    <property type="entry name" value="HTHTETR"/>
</dbReference>
<dbReference type="OrthoDB" id="9798857at2"/>
<dbReference type="RefSeq" id="WP_114664305.1">
    <property type="nucleotide sequence ID" value="NZ_CP031194.1"/>
</dbReference>
<gene>
    <name evidence="6" type="ORF">DVK44_33120</name>
</gene>
<keyword evidence="7" id="KW-1185">Reference proteome</keyword>
<evidence type="ECO:0000256" key="1">
    <source>
        <dbReference type="ARBA" id="ARBA00023015"/>
    </source>
</evidence>
<feature type="domain" description="HTH tetR-type" evidence="5">
    <location>
        <begin position="22"/>
        <end position="82"/>
    </location>
</feature>
<dbReference type="InterPro" id="IPR009057">
    <property type="entry name" value="Homeodomain-like_sf"/>
</dbReference>
<dbReference type="EMBL" id="CP031194">
    <property type="protein sequence ID" value="AXG81764.1"/>
    <property type="molecule type" value="Genomic_DNA"/>
</dbReference>
<dbReference type="KEGG" id="spad:DVK44_33120"/>
<dbReference type="PROSITE" id="PS50977">
    <property type="entry name" value="HTH_TETR_2"/>
    <property type="match status" value="1"/>
</dbReference>
<dbReference type="GO" id="GO:0003677">
    <property type="term" value="F:DNA binding"/>
    <property type="evidence" value="ECO:0007669"/>
    <property type="project" value="UniProtKB-UniRule"/>
</dbReference>
<feature type="DNA-binding region" description="H-T-H motif" evidence="4">
    <location>
        <begin position="45"/>
        <end position="64"/>
    </location>
</feature>
<evidence type="ECO:0000256" key="2">
    <source>
        <dbReference type="ARBA" id="ARBA00023125"/>
    </source>
</evidence>
<sequence length="202" mass="21838">MGWDVRRRTGGESVRYAREHKQVTRRRIIEKAGSRFKRDGIDGSGISALMADAGLTNGAFYAHFASKDDLVAQVVAEELRTQAANYSTLRPGRQGLEDLVREYLSPEHRDHPGAGCPSAALLDEITRCGDAAKRAYTEGARDIVDEMAARLAPGDPGSARGRAIGLFTLLVGTLQLSRALADPAFADEVLERGIENALAVMD</sequence>
<reference evidence="7" key="1">
    <citation type="submission" date="2018-07" db="EMBL/GenBank/DDBJ databases">
        <authorList>
            <person name="Zhao J."/>
        </authorList>
    </citation>
    <scope>NUCLEOTIDE SEQUENCE [LARGE SCALE GENOMIC DNA]</scope>
    <source>
        <strain evidence="7">GSSD-12</strain>
    </source>
</reference>
<accession>A0A345HYJ0</accession>
<keyword evidence="1" id="KW-0805">Transcription regulation</keyword>
<dbReference type="SUPFAM" id="SSF48498">
    <property type="entry name" value="Tetracyclin repressor-like, C-terminal domain"/>
    <property type="match status" value="1"/>
</dbReference>
<keyword evidence="2 4" id="KW-0238">DNA-binding</keyword>
<dbReference type="SUPFAM" id="SSF46689">
    <property type="entry name" value="Homeodomain-like"/>
    <property type="match status" value="1"/>
</dbReference>
<evidence type="ECO:0000313" key="7">
    <source>
        <dbReference type="Proteomes" id="UP000253868"/>
    </source>
</evidence>
<keyword evidence="3" id="KW-0804">Transcription</keyword>
<dbReference type="Gene3D" id="1.10.357.10">
    <property type="entry name" value="Tetracycline Repressor, domain 2"/>
    <property type="match status" value="1"/>
</dbReference>
<dbReference type="Gene3D" id="1.10.10.60">
    <property type="entry name" value="Homeodomain-like"/>
    <property type="match status" value="1"/>
</dbReference>
<evidence type="ECO:0000256" key="3">
    <source>
        <dbReference type="ARBA" id="ARBA00023163"/>
    </source>
</evidence>
<evidence type="ECO:0000259" key="5">
    <source>
        <dbReference type="PROSITE" id="PS50977"/>
    </source>
</evidence>
<dbReference type="InterPro" id="IPR001647">
    <property type="entry name" value="HTH_TetR"/>
</dbReference>
<dbReference type="PANTHER" id="PTHR47506:SF7">
    <property type="entry name" value="TRANSCRIPTIONAL REGULATORY PROTEIN"/>
    <property type="match status" value="1"/>
</dbReference>
<evidence type="ECO:0000256" key="4">
    <source>
        <dbReference type="PROSITE-ProRule" id="PRU00335"/>
    </source>
</evidence>
<dbReference type="Pfam" id="PF00440">
    <property type="entry name" value="TetR_N"/>
    <property type="match status" value="1"/>
</dbReference>
<name>A0A345HYJ0_9ACTN</name>
<organism evidence="6 7">
    <name type="scientific">Streptomyces paludis</name>
    <dbReference type="NCBI Taxonomy" id="2282738"/>
    <lineage>
        <taxon>Bacteria</taxon>
        <taxon>Bacillati</taxon>
        <taxon>Actinomycetota</taxon>
        <taxon>Actinomycetes</taxon>
        <taxon>Kitasatosporales</taxon>
        <taxon>Streptomycetaceae</taxon>
        <taxon>Streptomyces</taxon>
    </lineage>
</organism>
<dbReference type="Proteomes" id="UP000253868">
    <property type="component" value="Chromosome"/>
</dbReference>
<proteinExistence type="predicted"/>
<evidence type="ECO:0000313" key="6">
    <source>
        <dbReference type="EMBL" id="AXG81764.1"/>
    </source>
</evidence>
<protein>
    <submittedName>
        <fullName evidence="6">TetR/AcrR family transcriptional regulator</fullName>
    </submittedName>
</protein>
<dbReference type="AlphaFoldDB" id="A0A345HYJ0"/>
<dbReference type="InterPro" id="IPR036271">
    <property type="entry name" value="Tet_transcr_reg_TetR-rel_C_sf"/>
</dbReference>